<evidence type="ECO:0008006" key="3">
    <source>
        <dbReference type="Google" id="ProtNLM"/>
    </source>
</evidence>
<dbReference type="AlphaFoldDB" id="A0AAP4A748"/>
<evidence type="ECO:0000313" key="2">
    <source>
        <dbReference type="Proteomes" id="UP001229409"/>
    </source>
</evidence>
<gene>
    <name evidence="1" type="ORF">QDS18_25640</name>
</gene>
<dbReference type="EMBL" id="JARVWT010000016">
    <property type="protein sequence ID" value="MDH2334260.1"/>
    <property type="molecule type" value="Genomic_DNA"/>
</dbReference>
<protein>
    <recommendedName>
        <fullName evidence="3">Phage protein</fullName>
    </recommendedName>
</protein>
<organism evidence="1 2">
    <name type="scientific">Paenibacillus polymyxa</name>
    <name type="common">Bacillus polymyxa</name>
    <dbReference type="NCBI Taxonomy" id="1406"/>
    <lineage>
        <taxon>Bacteria</taxon>
        <taxon>Bacillati</taxon>
        <taxon>Bacillota</taxon>
        <taxon>Bacilli</taxon>
        <taxon>Bacillales</taxon>
        <taxon>Paenibacillaceae</taxon>
        <taxon>Paenibacillus</taxon>
    </lineage>
</organism>
<comment type="caution">
    <text evidence="1">The sequence shown here is derived from an EMBL/GenBank/DDBJ whole genome shotgun (WGS) entry which is preliminary data.</text>
</comment>
<sequence length="235" mass="26036">MIKEAMQYIAGLANKEVKEVGGQIYSTGSLELVQEPVTSTLKVNTLSALVTYLMDNYDKLEPVLVHVVSETDVRVLSAFNRDKRRNVMLQASAVLPDINFERYMDVESFNVQLQACFVENLDRAAVLKLVGNVKEESGNTYADDGVSQQVTAKSGVASLEKVTVPNPVKLKPYRTFIDIHQPECSFVFRLQSGPRAALFEADGGAWKLQAMASIKEHLYAELEDEIKSGFVTIIA</sequence>
<dbReference type="Proteomes" id="UP001229409">
    <property type="component" value="Unassembled WGS sequence"/>
</dbReference>
<evidence type="ECO:0000313" key="1">
    <source>
        <dbReference type="EMBL" id="MDH2334260.1"/>
    </source>
</evidence>
<dbReference type="RefSeq" id="WP_279836143.1">
    <property type="nucleotide sequence ID" value="NZ_JARVWT010000016.1"/>
</dbReference>
<reference evidence="1" key="1">
    <citation type="submission" date="2023-04" db="EMBL/GenBank/DDBJ databases">
        <title>Uncovering the Secrets of Slow-Growing Bacteria in Tropical Savanna Soil through Cultivation and Genomic Analysis.</title>
        <authorList>
            <person name="Goncalves O.S."/>
            <person name="Santana M.F."/>
        </authorList>
    </citation>
    <scope>NUCLEOTIDE SEQUENCE</scope>
    <source>
        <strain evidence="1">ANTI</strain>
    </source>
</reference>
<name>A0AAP4A748_PAEPO</name>
<proteinExistence type="predicted"/>
<accession>A0AAP4A748</accession>